<accession>A0ABP7Y5P9</accession>
<gene>
    <name evidence="3" type="ORF">GCM10022216_01050</name>
</gene>
<dbReference type="EMBL" id="BAAAZI010000001">
    <property type="protein sequence ID" value="GAA4131197.1"/>
    <property type="molecule type" value="Genomic_DNA"/>
</dbReference>
<keyword evidence="4" id="KW-1185">Reference proteome</keyword>
<feature type="domain" description="Protein FecR C-terminal" evidence="2">
    <location>
        <begin position="303"/>
        <end position="371"/>
    </location>
</feature>
<dbReference type="Pfam" id="PF16344">
    <property type="entry name" value="FecR_C"/>
    <property type="match status" value="1"/>
</dbReference>
<dbReference type="PIRSF" id="PIRSF018266">
    <property type="entry name" value="FecR"/>
    <property type="match status" value="1"/>
</dbReference>
<dbReference type="Gene3D" id="2.60.120.1440">
    <property type="match status" value="1"/>
</dbReference>
<dbReference type="Pfam" id="PF04773">
    <property type="entry name" value="FecR"/>
    <property type="match status" value="1"/>
</dbReference>
<dbReference type="InterPro" id="IPR032508">
    <property type="entry name" value="FecR_C"/>
</dbReference>
<evidence type="ECO:0000313" key="4">
    <source>
        <dbReference type="Proteomes" id="UP001500101"/>
    </source>
</evidence>
<feature type="domain" description="FecR protein" evidence="1">
    <location>
        <begin position="170"/>
        <end position="265"/>
    </location>
</feature>
<dbReference type="Gene3D" id="3.55.50.30">
    <property type="match status" value="1"/>
</dbReference>
<sequence length="372" mass="42144">MTNADIAKLLDKYHAGVCTPEERLLLELWLENNRNNTDRIPSEEEKARIWQAISNSTQEQEIQLLSKPRIPIWKWSAAAAVLLLGMALTWNLSHQHKTQKAQVEVAQQGPITPGTEKAVLTLSDGRQIDLSSISQEGIADQGVEISRNKDGLLQYKVLGQNTHSTTAYNTIETPRGGQYNVLLPDGSEILLNASSKLKFPVNLHLQDQRQVEFSGEGYFQIKKDAAHPFVVKTEAQEMKVLGTAFNVNTYRQAETVTTLIEGKVQVNNQEILRPGQQARSNPNGTTLKNVQVVDFIDWKNKLFIFRDEPLESIMERVSRWYDVDIKYVNSSNKQIKFNGEVSRYAKVEELLDLLRKTSTVQFAVQGRTIEIR</sequence>
<evidence type="ECO:0000313" key="3">
    <source>
        <dbReference type="EMBL" id="GAA4131197.1"/>
    </source>
</evidence>
<dbReference type="Proteomes" id="UP001500101">
    <property type="component" value="Unassembled WGS sequence"/>
</dbReference>
<proteinExistence type="predicted"/>
<comment type="caution">
    <text evidence="3">The sequence shown here is derived from an EMBL/GenBank/DDBJ whole genome shotgun (WGS) entry which is preliminary data.</text>
</comment>
<dbReference type="InterPro" id="IPR006860">
    <property type="entry name" value="FecR"/>
</dbReference>
<dbReference type="InterPro" id="IPR012373">
    <property type="entry name" value="Ferrdict_sens_TM"/>
</dbReference>
<evidence type="ECO:0000259" key="1">
    <source>
        <dbReference type="Pfam" id="PF04773"/>
    </source>
</evidence>
<name>A0ABP7Y5P9_9SPHI</name>
<reference evidence="4" key="1">
    <citation type="journal article" date="2019" name="Int. J. Syst. Evol. Microbiol.">
        <title>The Global Catalogue of Microorganisms (GCM) 10K type strain sequencing project: providing services to taxonomists for standard genome sequencing and annotation.</title>
        <authorList>
            <consortium name="The Broad Institute Genomics Platform"/>
            <consortium name="The Broad Institute Genome Sequencing Center for Infectious Disease"/>
            <person name="Wu L."/>
            <person name="Ma J."/>
        </authorList>
    </citation>
    <scope>NUCLEOTIDE SEQUENCE [LARGE SCALE GENOMIC DNA]</scope>
    <source>
        <strain evidence="4">JCM 16704</strain>
    </source>
</reference>
<organism evidence="3 4">
    <name type="scientific">Sphingobacterium kyonggiense</name>
    <dbReference type="NCBI Taxonomy" id="714075"/>
    <lineage>
        <taxon>Bacteria</taxon>
        <taxon>Pseudomonadati</taxon>
        <taxon>Bacteroidota</taxon>
        <taxon>Sphingobacteriia</taxon>
        <taxon>Sphingobacteriales</taxon>
        <taxon>Sphingobacteriaceae</taxon>
        <taxon>Sphingobacterium</taxon>
    </lineage>
</organism>
<dbReference type="RefSeq" id="WP_344672728.1">
    <property type="nucleotide sequence ID" value="NZ_BAAAZI010000001.1"/>
</dbReference>
<protein>
    <submittedName>
        <fullName evidence="3">DUF4974 domain-containing protein</fullName>
    </submittedName>
</protein>
<dbReference type="PANTHER" id="PTHR30273:SF2">
    <property type="entry name" value="PROTEIN FECR"/>
    <property type="match status" value="1"/>
</dbReference>
<evidence type="ECO:0000259" key="2">
    <source>
        <dbReference type="Pfam" id="PF16344"/>
    </source>
</evidence>
<dbReference type="PANTHER" id="PTHR30273">
    <property type="entry name" value="PERIPLASMIC SIGNAL SENSOR AND SIGMA FACTOR ACTIVATOR FECR-RELATED"/>
    <property type="match status" value="1"/>
</dbReference>